<keyword evidence="3" id="KW-1185">Reference proteome</keyword>
<feature type="compositionally biased region" description="Basic residues" evidence="1">
    <location>
        <begin position="138"/>
        <end position="147"/>
    </location>
</feature>
<protein>
    <submittedName>
        <fullName evidence="2">Uncharacterized protein</fullName>
    </submittedName>
</protein>
<reference evidence="2" key="2">
    <citation type="submission" date="2020-05" db="UniProtKB">
        <authorList>
            <consortium name="EnsemblMetazoa"/>
        </authorList>
    </citation>
    <scope>IDENTIFICATION</scope>
    <source>
        <strain evidence="2">maculatus3</strain>
    </source>
</reference>
<evidence type="ECO:0000313" key="3">
    <source>
        <dbReference type="Proteomes" id="UP000075901"/>
    </source>
</evidence>
<feature type="compositionally biased region" description="Polar residues" evidence="1">
    <location>
        <begin position="41"/>
        <end position="74"/>
    </location>
</feature>
<feature type="compositionally biased region" description="Gly residues" evidence="1">
    <location>
        <begin position="77"/>
        <end position="88"/>
    </location>
</feature>
<feature type="region of interest" description="Disordered" evidence="1">
    <location>
        <begin position="23"/>
        <end position="220"/>
    </location>
</feature>
<sequence>MKRDEERARKMWRDIGVAAMQHGPNTLHHHQPSMYGGPGNNGTASTLPSNPHWNQPGYRNSYSLPHPTSQNGVSERNGGGRGIDGGGSRYQHYDVKPLSQAPSFPEISSASYNGNGYHHPHHNHHPHHLHQQQQAHHPAGHHGHKPPRPLSMYELSNGHHNGGGSSPQLHSLPPNFVPHQTRNGSGRSPPPLVIHNNNNNQHAMVGPRSPVGHASEGIGGGRALLQQPEELVSCKVSSWLIGSWKLSYTLTYYMISAPKTKKIRTRCVMYVIIN</sequence>
<dbReference type="Proteomes" id="UP000075901">
    <property type="component" value="Unassembled WGS sequence"/>
</dbReference>
<evidence type="ECO:0000313" key="2">
    <source>
        <dbReference type="EnsemblMetazoa" id="AMAM021918-PA"/>
    </source>
</evidence>
<feature type="compositionally biased region" description="Polar residues" evidence="1">
    <location>
        <begin position="100"/>
        <end position="111"/>
    </location>
</feature>
<reference evidence="3" key="1">
    <citation type="submission" date="2013-09" db="EMBL/GenBank/DDBJ databases">
        <title>The Genome Sequence of Anopheles maculatus species B.</title>
        <authorList>
            <consortium name="The Broad Institute Genomics Platform"/>
            <person name="Neafsey D.E."/>
            <person name="Besansky N."/>
            <person name="Howell P."/>
            <person name="Walton C."/>
            <person name="Young S.K."/>
            <person name="Zeng Q."/>
            <person name="Gargeya S."/>
            <person name="Fitzgerald M."/>
            <person name="Haas B."/>
            <person name="Abouelleil A."/>
            <person name="Allen A.W."/>
            <person name="Alvarado L."/>
            <person name="Arachchi H.M."/>
            <person name="Berlin A.M."/>
            <person name="Chapman S.B."/>
            <person name="Gainer-Dewar J."/>
            <person name="Goldberg J."/>
            <person name="Griggs A."/>
            <person name="Gujja S."/>
            <person name="Hansen M."/>
            <person name="Howarth C."/>
            <person name="Imamovic A."/>
            <person name="Ireland A."/>
            <person name="Larimer J."/>
            <person name="McCowan C."/>
            <person name="Murphy C."/>
            <person name="Pearson M."/>
            <person name="Poon T.W."/>
            <person name="Priest M."/>
            <person name="Roberts A."/>
            <person name="Saif S."/>
            <person name="Shea T."/>
            <person name="Sisk P."/>
            <person name="Sykes S."/>
            <person name="Wortman J."/>
            <person name="Nusbaum C."/>
            <person name="Birren B."/>
        </authorList>
    </citation>
    <scope>NUCLEOTIDE SEQUENCE [LARGE SCALE GENOMIC DNA]</scope>
    <source>
        <strain evidence="3">maculatus3</strain>
    </source>
</reference>
<evidence type="ECO:0000256" key="1">
    <source>
        <dbReference type="SAM" id="MobiDB-lite"/>
    </source>
</evidence>
<accession>A0A182T8S8</accession>
<organism evidence="2 3">
    <name type="scientific">Anopheles maculatus</name>
    <dbReference type="NCBI Taxonomy" id="74869"/>
    <lineage>
        <taxon>Eukaryota</taxon>
        <taxon>Metazoa</taxon>
        <taxon>Ecdysozoa</taxon>
        <taxon>Arthropoda</taxon>
        <taxon>Hexapoda</taxon>
        <taxon>Insecta</taxon>
        <taxon>Pterygota</taxon>
        <taxon>Neoptera</taxon>
        <taxon>Endopterygota</taxon>
        <taxon>Diptera</taxon>
        <taxon>Nematocera</taxon>
        <taxon>Culicoidea</taxon>
        <taxon>Culicidae</taxon>
        <taxon>Anophelinae</taxon>
        <taxon>Anopheles</taxon>
        <taxon>Anopheles maculatus group</taxon>
    </lineage>
</organism>
<dbReference type="EnsemblMetazoa" id="AMAM021918-RA">
    <property type="protein sequence ID" value="AMAM021918-PA"/>
    <property type="gene ID" value="AMAM021918"/>
</dbReference>
<feature type="compositionally biased region" description="Basic residues" evidence="1">
    <location>
        <begin position="118"/>
        <end position="130"/>
    </location>
</feature>
<name>A0A182T8S8_9DIPT</name>
<dbReference type="AlphaFoldDB" id="A0A182T8S8"/>
<proteinExistence type="predicted"/>
<dbReference type="VEuPathDB" id="VectorBase:AMAM021918"/>